<comment type="caution">
    <text evidence="1">The sequence shown here is derived from an EMBL/GenBank/DDBJ whole genome shotgun (WGS) entry which is preliminary data.</text>
</comment>
<proteinExistence type="predicted"/>
<name>A0A9N9GQR1_FUNMO</name>
<gene>
    <name evidence="1" type="ORF">FMOSSE_LOCUS10276</name>
</gene>
<dbReference type="Proteomes" id="UP000789375">
    <property type="component" value="Unassembled WGS sequence"/>
</dbReference>
<keyword evidence="2" id="KW-1185">Reference proteome</keyword>
<dbReference type="AlphaFoldDB" id="A0A9N9GQR1"/>
<dbReference type="EMBL" id="CAJVPP010003324">
    <property type="protein sequence ID" value="CAG8626729.1"/>
    <property type="molecule type" value="Genomic_DNA"/>
</dbReference>
<protein>
    <submittedName>
        <fullName evidence="1">2612_t:CDS:1</fullName>
    </submittedName>
</protein>
<organism evidence="1 2">
    <name type="scientific">Funneliformis mosseae</name>
    <name type="common">Endomycorrhizal fungus</name>
    <name type="synonym">Glomus mosseae</name>
    <dbReference type="NCBI Taxonomy" id="27381"/>
    <lineage>
        <taxon>Eukaryota</taxon>
        <taxon>Fungi</taxon>
        <taxon>Fungi incertae sedis</taxon>
        <taxon>Mucoromycota</taxon>
        <taxon>Glomeromycotina</taxon>
        <taxon>Glomeromycetes</taxon>
        <taxon>Glomerales</taxon>
        <taxon>Glomeraceae</taxon>
        <taxon>Funneliformis</taxon>
    </lineage>
</organism>
<sequence length="69" mass="8114">MQFSITKFTTSAGWLTNFKRKYNVQSYVKLGEAANDTFLEKINKYKQEIAEKLYEYALDDIYNCDEIGI</sequence>
<evidence type="ECO:0000313" key="1">
    <source>
        <dbReference type="EMBL" id="CAG8626729.1"/>
    </source>
</evidence>
<accession>A0A9N9GQR1</accession>
<reference evidence="1" key="1">
    <citation type="submission" date="2021-06" db="EMBL/GenBank/DDBJ databases">
        <authorList>
            <person name="Kallberg Y."/>
            <person name="Tangrot J."/>
            <person name="Rosling A."/>
        </authorList>
    </citation>
    <scope>NUCLEOTIDE SEQUENCE</scope>
    <source>
        <strain evidence="1">87-6 pot B 2015</strain>
    </source>
</reference>
<evidence type="ECO:0000313" key="2">
    <source>
        <dbReference type="Proteomes" id="UP000789375"/>
    </source>
</evidence>